<organism evidence="2 3">
    <name type="scientific">Elysia marginata</name>
    <dbReference type="NCBI Taxonomy" id="1093978"/>
    <lineage>
        <taxon>Eukaryota</taxon>
        <taxon>Metazoa</taxon>
        <taxon>Spiralia</taxon>
        <taxon>Lophotrochozoa</taxon>
        <taxon>Mollusca</taxon>
        <taxon>Gastropoda</taxon>
        <taxon>Heterobranchia</taxon>
        <taxon>Euthyneura</taxon>
        <taxon>Panpulmonata</taxon>
        <taxon>Sacoglossa</taxon>
        <taxon>Placobranchoidea</taxon>
        <taxon>Plakobranchidae</taxon>
        <taxon>Elysia</taxon>
    </lineage>
</organism>
<dbReference type="Proteomes" id="UP000762676">
    <property type="component" value="Unassembled WGS sequence"/>
</dbReference>
<sequence>MLYTLFLLSDKPAAMTPMYSRELPTLAKPLITRTDACANLNSLTAHRLRSNDDDDDDDDDDGDGEDDDNDEDDDDNDWDDEDNDGDGFDYSIILQ</sequence>
<protein>
    <submittedName>
        <fullName evidence="2">Uncharacterized protein</fullName>
    </submittedName>
</protein>
<feature type="compositionally biased region" description="Acidic residues" evidence="1">
    <location>
        <begin position="52"/>
        <end position="87"/>
    </location>
</feature>
<accession>A0AAV4FPH2</accession>
<keyword evidence="3" id="KW-1185">Reference proteome</keyword>
<gene>
    <name evidence="2" type="ORF">ElyMa_005748400</name>
</gene>
<evidence type="ECO:0000313" key="3">
    <source>
        <dbReference type="Proteomes" id="UP000762676"/>
    </source>
</evidence>
<reference evidence="2 3" key="1">
    <citation type="journal article" date="2021" name="Elife">
        <title>Chloroplast acquisition without the gene transfer in kleptoplastic sea slugs, Plakobranchus ocellatus.</title>
        <authorList>
            <person name="Maeda T."/>
            <person name="Takahashi S."/>
            <person name="Yoshida T."/>
            <person name="Shimamura S."/>
            <person name="Takaki Y."/>
            <person name="Nagai Y."/>
            <person name="Toyoda A."/>
            <person name="Suzuki Y."/>
            <person name="Arimoto A."/>
            <person name="Ishii H."/>
            <person name="Satoh N."/>
            <person name="Nishiyama T."/>
            <person name="Hasebe M."/>
            <person name="Maruyama T."/>
            <person name="Minagawa J."/>
            <person name="Obokata J."/>
            <person name="Shigenobu S."/>
        </authorList>
    </citation>
    <scope>NUCLEOTIDE SEQUENCE [LARGE SCALE GENOMIC DNA]</scope>
</reference>
<feature type="region of interest" description="Disordered" evidence="1">
    <location>
        <begin position="44"/>
        <end position="95"/>
    </location>
</feature>
<name>A0AAV4FPH2_9GAST</name>
<evidence type="ECO:0000313" key="2">
    <source>
        <dbReference type="EMBL" id="GFR74150.1"/>
    </source>
</evidence>
<comment type="caution">
    <text evidence="2">The sequence shown here is derived from an EMBL/GenBank/DDBJ whole genome shotgun (WGS) entry which is preliminary data.</text>
</comment>
<dbReference type="AlphaFoldDB" id="A0AAV4FPH2"/>
<dbReference type="EMBL" id="BMAT01011507">
    <property type="protein sequence ID" value="GFR74150.1"/>
    <property type="molecule type" value="Genomic_DNA"/>
</dbReference>
<evidence type="ECO:0000256" key="1">
    <source>
        <dbReference type="SAM" id="MobiDB-lite"/>
    </source>
</evidence>
<proteinExistence type="predicted"/>